<name>G7V6P4_THELD</name>
<accession>G7V6P4</accession>
<proteinExistence type="predicted"/>
<keyword evidence="2" id="KW-1185">Reference proteome</keyword>
<reference evidence="1 2" key="2">
    <citation type="journal article" date="2012" name="Stand. Genomic Sci.">
        <title>Genome sequence of the moderately thermophilic, amino-acid-degrading and sulfur-reducing bacterium Thermovirga lienii type strain (Cas60314(T)).</title>
        <authorList>
            <person name="Goker M."/>
            <person name="Saunders E."/>
            <person name="Lapidus A."/>
            <person name="Nolan M."/>
            <person name="Lucas S."/>
            <person name="Hammon N."/>
            <person name="Deshpande S."/>
            <person name="Cheng J.F."/>
            <person name="Han C."/>
            <person name="Tapia R."/>
            <person name="Goodwin L.A."/>
            <person name="Pitluck S."/>
            <person name="Liolios K."/>
            <person name="Mavromatis K."/>
            <person name="Pagani I."/>
            <person name="Ivanova N."/>
            <person name="Mikhailova N."/>
            <person name="Pati A."/>
            <person name="Chen A."/>
            <person name="Palaniappan K."/>
            <person name="Land M."/>
            <person name="Chang Y.J."/>
            <person name="Jeffries C.D."/>
            <person name="Brambilla E.M."/>
            <person name="Rohde M."/>
            <person name="Spring S."/>
            <person name="Detter J.C."/>
            <person name="Woyke T."/>
            <person name="Bristow J."/>
            <person name="Eisen J.A."/>
            <person name="Markowitz V."/>
            <person name="Hugenholtz P."/>
            <person name="Kyrpides N.C."/>
            <person name="Klenk H.P."/>
        </authorList>
    </citation>
    <scope>NUCLEOTIDE SEQUENCE [LARGE SCALE GENOMIC DNA]</scope>
    <source>
        <strain evidence="2">ATCC BAA-1197 / DSM 17291 / Cas60314</strain>
    </source>
</reference>
<dbReference type="HOGENOM" id="CLU_1824434_0_0_0"/>
<evidence type="ECO:0000313" key="1">
    <source>
        <dbReference type="EMBL" id="AER66003.1"/>
    </source>
</evidence>
<dbReference type="EMBL" id="CP003096">
    <property type="protein sequence ID" value="AER66003.1"/>
    <property type="molecule type" value="Genomic_DNA"/>
</dbReference>
<evidence type="ECO:0000313" key="2">
    <source>
        <dbReference type="Proteomes" id="UP000005868"/>
    </source>
</evidence>
<dbReference type="InterPro" id="IPR013389">
    <property type="entry name" value="CRISPR-assoc_prot_Cas8b"/>
</dbReference>
<sequence>MKLDFLDEFSDPYLKEDSGKGVFLAGVALGMLAKGQAGQSGDLGNSPLFKQINFGKIQLRDLKKHLSRIPELIRAYEIPHAGMIEVLAAEAGRLIITGQKKDLGVDGNFVFAVAFMNAPKFCFEKIFKKQEEGKE</sequence>
<dbReference type="eggNOG" id="ENOG5032T4P">
    <property type="taxonomic scope" value="Bacteria"/>
</dbReference>
<dbReference type="OrthoDB" id="1807618at2"/>
<dbReference type="Proteomes" id="UP000005868">
    <property type="component" value="Chromosome"/>
</dbReference>
<dbReference type="STRING" id="580340.Tlie_0262"/>
<dbReference type="AlphaFoldDB" id="G7V6P4"/>
<dbReference type="KEGG" id="tli:Tlie_0262"/>
<protein>
    <submittedName>
        <fullName evidence="1">Uncharacterized protein</fullName>
    </submittedName>
</protein>
<gene>
    <name evidence="1" type="ordered locus">Tlie_0262</name>
</gene>
<reference evidence="2" key="1">
    <citation type="submission" date="2011-10" db="EMBL/GenBank/DDBJ databases">
        <title>The complete genome of chromosome of Thermovirga lienii DSM 17291.</title>
        <authorList>
            <consortium name="US DOE Joint Genome Institute (JGI-PGF)"/>
            <person name="Lucas S."/>
            <person name="Copeland A."/>
            <person name="Lapidus A."/>
            <person name="Glavina del Rio T."/>
            <person name="Dalin E."/>
            <person name="Tice H."/>
            <person name="Bruce D."/>
            <person name="Goodwin L."/>
            <person name="Pitluck S."/>
            <person name="Peters L."/>
            <person name="Mikhailova N."/>
            <person name="Saunders E."/>
            <person name="Kyrpides N."/>
            <person name="Mavromatis K."/>
            <person name="Ivanova N."/>
            <person name="Last F.I."/>
            <person name="Brettin T."/>
            <person name="Detter J.C."/>
            <person name="Han C."/>
            <person name="Larimer F."/>
            <person name="Land M."/>
            <person name="Hauser L."/>
            <person name="Markowitz V."/>
            <person name="Cheng J.-F."/>
            <person name="Hugenholtz P."/>
            <person name="Woyke T."/>
            <person name="Wu D."/>
            <person name="Spring S."/>
            <person name="Schroeder M."/>
            <person name="Brambilla E.-M."/>
            <person name="Klenk H.-P."/>
            <person name="Eisen J.A."/>
        </authorList>
    </citation>
    <scope>NUCLEOTIDE SEQUENCE [LARGE SCALE GENOMIC DNA]</scope>
    <source>
        <strain evidence="2">ATCC BAA-1197 / DSM 17291 / Cas60314</strain>
    </source>
</reference>
<organism evidence="1 2">
    <name type="scientific">Thermovirga lienii (strain ATCC BAA-1197 / DSM 17291 / Cas60314)</name>
    <dbReference type="NCBI Taxonomy" id="580340"/>
    <lineage>
        <taxon>Bacteria</taxon>
        <taxon>Thermotogati</taxon>
        <taxon>Synergistota</taxon>
        <taxon>Synergistia</taxon>
        <taxon>Synergistales</taxon>
        <taxon>Thermovirgaceae</taxon>
        <taxon>Thermovirga</taxon>
    </lineage>
</organism>
<dbReference type="Pfam" id="PF09484">
    <property type="entry name" value="Cas_TM1802"/>
    <property type="match status" value="1"/>
</dbReference>